<dbReference type="AlphaFoldDB" id="A0A6B0UV01"/>
<evidence type="ECO:0000313" key="1">
    <source>
        <dbReference type="EMBL" id="MXU93532.1"/>
    </source>
</evidence>
<accession>A0A6B0UV01</accession>
<sequence>MACTQNLSSLCFLSGSGSMLRGSWSLDASCLALEEGLGALEARPRFGQLSLASPKECLHLASGNDSFWASSSVFSLGSRGTCLSSGLGCVTAAGIICLASTSNLSLTTVTRQSRISLTIVNSGLPSGGESTEIGLSRLPTLCFLWWK</sequence>
<protein>
    <submittedName>
        <fullName evidence="1">Uncharacterized protein</fullName>
    </submittedName>
</protein>
<organism evidence="1">
    <name type="scientific">Ixodes ricinus</name>
    <name type="common">Common tick</name>
    <name type="synonym">Acarus ricinus</name>
    <dbReference type="NCBI Taxonomy" id="34613"/>
    <lineage>
        <taxon>Eukaryota</taxon>
        <taxon>Metazoa</taxon>
        <taxon>Ecdysozoa</taxon>
        <taxon>Arthropoda</taxon>
        <taxon>Chelicerata</taxon>
        <taxon>Arachnida</taxon>
        <taxon>Acari</taxon>
        <taxon>Parasitiformes</taxon>
        <taxon>Ixodida</taxon>
        <taxon>Ixodoidea</taxon>
        <taxon>Ixodidae</taxon>
        <taxon>Ixodinae</taxon>
        <taxon>Ixodes</taxon>
    </lineage>
</organism>
<reference evidence="1" key="1">
    <citation type="submission" date="2019-12" db="EMBL/GenBank/DDBJ databases">
        <title>An insight into the sialome of adult female Ixodes ricinus ticks feeding for 6 days.</title>
        <authorList>
            <person name="Perner J."/>
            <person name="Ribeiro J.M.C."/>
        </authorList>
    </citation>
    <scope>NUCLEOTIDE SEQUENCE</scope>
    <source>
        <strain evidence="1">Semi-engorged</strain>
        <tissue evidence="1">Salivary glands</tissue>
    </source>
</reference>
<proteinExistence type="predicted"/>
<dbReference type="EMBL" id="GIFC01011449">
    <property type="protein sequence ID" value="MXU93532.1"/>
    <property type="molecule type" value="Transcribed_RNA"/>
</dbReference>
<name>A0A6B0UV01_IXORI</name>